<proteinExistence type="inferred from homology"/>
<dbReference type="GO" id="GO:0004650">
    <property type="term" value="F:polygalacturonase activity"/>
    <property type="evidence" value="ECO:0007669"/>
    <property type="project" value="InterPro"/>
</dbReference>
<dbReference type="OrthoDB" id="9795222at2"/>
<dbReference type="Pfam" id="PF00295">
    <property type="entry name" value="Glyco_hydro_28"/>
    <property type="match status" value="1"/>
</dbReference>
<dbReference type="InterPro" id="IPR012334">
    <property type="entry name" value="Pectin_lyas_fold"/>
</dbReference>
<dbReference type="InterPro" id="IPR051801">
    <property type="entry name" value="GH28_Enzymes"/>
</dbReference>
<dbReference type="PANTHER" id="PTHR31339">
    <property type="entry name" value="PECTIN LYASE-RELATED"/>
    <property type="match status" value="1"/>
</dbReference>
<reference evidence="6 7" key="1">
    <citation type="submission" date="2019-12" db="EMBL/GenBank/DDBJ databases">
        <title>Mucilaginibacter sp. HME9299 genome sequencing and assembly.</title>
        <authorList>
            <person name="Kang H."/>
            <person name="Kim H."/>
            <person name="Joh K."/>
        </authorList>
    </citation>
    <scope>NUCLEOTIDE SEQUENCE [LARGE SCALE GENOMIC DNA]</scope>
    <source>
        <strain evidence="6 7">HME9299</strain>
    </source>
</reference>
<dbReference type="Proteomes" id="UP000434850">
    <property type="component" value="Unassembled WGS sequence"/>
</dbReference>
<keyword evidence="7" id="KW-1185">Reference proteome</keyword>
<keyword evidence="5" id="KW-0812">Transmembrane</keyword>
<keyword evidence="3 4" id="KW-0326">Glycosidase</keyword>
<evidence type="ECO:0000256" key="1">
    <source>
        <dbReference type="ARBA" id="ARBA00008834"/>
    </source>
</evidence>
<comment type="similarity">
    <text evidence="1 4">Belongs to the glycosyl hydrolase 28 family.</text>
</comment>
<evidence type="ECO:0000313" key="7">
    <source>
        <dbReference type="Proteomes" id="UP000434850"/>
    </source>
</evidence>
<dbReference type="EMBL" id="WQLA01000004">
    <property type="protein sequence ID" value="MVN91989.1"/>
    <property type="molecule type" value="Genomic_DNA"/>
</dbReference>
<dbReference type="PANTHER" id="PTHR31339:SF9">
    <property type="entry name" value="PLASMIN AND FIBRONECTIN-BINDING PROTEIN A"/>
    <property type="match status" value="1"/>
</dbReference>
<name>A0A6I4IF50_9SPHI</name>
<organism evidence="6 7">
    <name type="scientific">Mucilaginibacter aquatilis</name>
    <dbReference type="NCBI Taxonomy" id="1517760"/>
    <lineage>
        <taxon>Bacteria</taxon>
        <taxon>Pseudomonadati</taxon>
        <taxon>Bacteroidota</taxon>
        <taxon>Sphingobacteriia</taxon>
        <taxon>Sphingobacteriales</taxon>
        <taxon>Sphingobacteriaceae</taxon>
        <taxon>Mucilaginibacter</taxon>
    </lineage>
</organism>
<dbReference type="InterPro" id="IPR011050">
    <property type="entry name" value="Pectin_lyase_fold/virulence"/>
</dbReference>
<dbReference type="Gene3D" id="2.160.20.10">
    <property type="entry name" value="Single-stranded right-handed beta-helix, Pectin lyase-like"/>
    <property type="match status" value="1"/>
</dbReference>
<evidence type="ECO:0000256" key="5">
    <source>
        <dbReference type="SAM" id="Phobius"/>
    </source>
</evidence>
<evidence type="ECO:0000256" key="4">
    <source>
        <dbReference type="RuleBase" id="RU361169"/>
    </source>
</evidence>
<dbReference type="GO" id="GO:0005975">
    <property type="term" value="P:carbohydrate metabolic process"/>
    <property type="evidence" value="ECO:0007669"/>
    <property type="project" value="InterPro"/>
</dbReference>
<sequence length="462" mass="50678">MVCRALGNVRLFSNVNRFIRHYNKFKALNLKSNIISILVLTLPLIPLSIVRYNSIVKGKPSLTENKVYNIKNCGAKDDDRTVNTVVIQKVIDSCSANGGGTVLIPQGTFVSGALFIKPGVNLEIQKGGVLKGSVNIDDYPRQMTRIEGHLQMWRPALINAKGIHQLCISGGGEINGSGRPFWKLFYDTRTKVAGTANLDVDRPRLMFIEDSHDVKISGINFKDSGFWNLHLYRDKNVIVENCRFEAAHRSKPDDHAPSSDGIDVDSSQDIFISKCYFAVGDDDIALKGTKGPFAMNDKDSPPVERIRIADCVFEAGGGVVTCGSEATIVRDVTIERCVARGVNVLRLKLRPDTPQQYENISLSDITMSGKSQLLKVSPWTQYFDLKGQQPPSSLIKNISIKNVKGDCATLGEVKGTAKTTIHPIQLTNVTLAVATVNLSDSTFKNIALKNVVINGKAFTATR</sequence>
<keyword evidence="2 4" id="KW-0378">Hydrolase</keyword>
<keyword evidence="5" id="KW-0472">Membrane</keyword>
<comment type="caution">
    <text evidence="6">The sequence shown here is derived from an EMBL/GenBank/DDBJ whole genome shotgun (WGS) entry which is preliminary data.</text>
</comment>
<feature type="transmembrane region" description="Helical" evidence="5">
    <location>
        <begin position="34"/>
        <end position="52"/>
    </location>
</feature>
<dbReference type="SUPFAM" id="SSF51126">
    <property type="entry name" value="Pectin lyase-like"/>
    <property type="match status" value="1"/>
</dbReference>
<gene>
    <name evidence="6" type="ORF">GO816_12700</name>
</gene>
<keyword evidence="5" id="KW-1133">Transmembrane helix</keyword>
<evidence type="ECO:0000256" key="3">
    <source>
        <dbReference type="ARBA" id="ARBA00023295"/>
    </source>
</evidence>
<accession>A0A6I4IF50</accession>
<dbReference type="InterPro" id="IPR000743">
    <property type="entry name" value="Glyco_hydro_28"/>
</dbReference>
<evidence type="ECO:0000256" key="2">
    <source>
        <dbReference type="ARBA" id="ARBA00022801"/>
    </source>
</evidence>
<dbReference type="AlphaFoldDB" id="A0A6I4IF50"/>
<protein>
    <submittedName>
        <fullName evidence="6">Exopolygalacturonase</fullName>
    </submittedName>
</protein>
<evidence type="ECO:0000313" key="6">
    <source>
        <dbReference type="EMBL" id="MVN91989.1"/>
    </source>
</evidence>